<dbReference type="Proteomes" id="UP000006502">
    <property type="component" value="Chromosome"/>
</dbReference>
<reference evidence="3" key="2">
    <citation type="submission" date="2012-07" db="EMBL/GenBank/DDBJ databases">
        <title>Complete genome sequence of 'Candidatus Mycoplasma haemolamae'.</title>
        <authorList>
            <person name="Guimaraes A.M.S."/>
            <person name="Toth B."/>
            <person name="Santos A.P."/>
            <person name="Nascimento N.C."/>
            <person name="Sojka J.E."/>
            <person name="Messick J.B."/>
        </authorList>
    </citation>
    <scope>NUCLEOTIDE SEQUENCE [LARGE SCALE GENOMIC DNA]</scope>
    <source>
        <strain evidence="3">Purdue</strain>
    </source>
</reference>
<evidence type="ECO:0000313" key="3">
    <source>
        <dbReference type="Proteomes" id="UP000006502"/>
    </source>
</evidence>
<proteinExistence type="predicted"/>
<keyword evidence="1" id="KW-0472">Membrane</keyword>
<accession>I7BIS2</accession>
<organism evidence="2 3">
    <name type="scientific">Mycoplasma haematolamae (strain Purdue)</name>
    <dbReference type="NCBI Taxonomy" id="1212765"/>
    <lineage>
        <taxon>Bacteria</taxon>
        <taxon>Bacillati</taxon>
        <taxon>Mycoplasmatota</taxon>
        <taxon>Mollicutes</taxon>
        <taxon>Mycoplasmataceae</taxon>
        <taxon>Mycoplasma</taxon>
    </lineage>
</organism>
<dbReference type="KEGG" id="mhl:MHLP_00715"/>
<evidence type="ECO:0000256" key="1">
    <source>
        <dbReference type="SAM" id="Phobius"/>
    </source>
</evidence>
<dbReference type="PATRIC" id="fig|1212765.3.peg.168"/>
<reference evidence="2 3" key="1">
    <citation type="journal article" date="2012" name="J. Bacteriol.">
        <title>Genome Sequence of "Candidatus Mycoplasma haemolamae" Strain Purdue, a Red Blood Cell Pathogen of Alpacas (Vicugna pacos) and Llamas (Lama glama).</title>
        <authorList>
            <person name="Guimaraes A.M."/>
            <person name="Toth B."/>
            <person name="Santos A.P."/>
            <person name="do Nascimento N.C."/>
            <person name="Kritchevsky J.E."/>
            <person name="Messick J.B."/>
        </authorList>
    </citation>
    <scope>NUCLEOTIDE SEQUENCE [LARGE SCALE GENOMIC DNA]</scope>
    <source>
        <strain evidence="2 3">Purdue</strain>
    </source>
</reference>
<name>I7BIS2_MYCHA</name>
<dbReference type="HOGENOM" id="CLU_347085_0_0_14"/>
<evidence type="ECO:0000313" key="2">
    <source>
        <dbReference type="EMBL" id="AFO51723.1"/>
    </source>
</evidence>
<dbReference type="STRING" id="1212765.MHLP_00715"/>
<sequence>MSWKNFYSANVALLASVGFVSEVNQIDIGKVLHTNKTKNKELLTRKEELKSFKSRSFSRSELLKLPVHLVIFDDYYKKLSEWNYKDSYYFDEETLVFDKRDFKAIRESKSYQKYWMKRIDRAGTQRYGKNDDFFPFPVESLHIDWRSGIASSLRLQNILELELPEEVEENFKALPKNIFLRNTFEIPNPLPFFAGYWNKGVRTQENNFIDRIEYGVLKKSHSPWSKLLVNQSSKQEKDVRCDDLIKASLANSGLETDEGFDAQCDQVNLKAFYTTHYSNNEKIIYSSKYASLKRMMSEYSTLQYFFYSLGVWKPEYLFKLPINQDGLEKEVWTVDFDELFIPEIKEIKESDPSSKDKRFELVFYLNHQKVGDPKEFLKIASVFDYKMRFQLNGRSYETPFNLWDVLEQRKFTFTTPDEGFSAFSSFVIKVSSGNSAFKFIDSKGNREFSFKPQMYLVAQRFNLFKSLVFDHLQTRDLYFAELKERERLEKMFFASYEDSEGRSQLAKLGKELEKMLKFKLTECDESNRCVLSFFDFFQKKWKRQKLFSARSLPTLKFAYVRKDRFTDLKGLISEQTAGGIGSYFWDCLSLKLLEKDILQGREIYELVPLRDADWVSQYAGKRIEVKDESSRYVIPKGKEVKERSDYASLFSVDSSAGLKHSDFTFKKIEESPGSLEVQVEYKPKSLSSLYQVEGSRADSPKIIGKTSFKLEKKGEKLLPREGLNSSFKALYSLSLNSLGKKDSEDMFDRSLLSVFISSILLGTGLTAALGTYLLKRSKLMS</sequence>
<feature type="transmembrane region" description="Helical" evidence="1">
    <location>
        <begin position="751"/>
        <end position="774"/>
    </location>
</feature>
<keyword evidence="1" id="KW-0812">Transmembrane</keyword>
<keyword evidence="3" id="KW-1185">Reference proteome</keyword>
<evidence type="ECO:0008006" key="4">
    <source>
        <dbReference type="Google" id="ProtNLM"/>
    </source>
</evidence>
<dbReference type="AlphaFoldDB" id="I7BIS2"/>
<protein>
    <recommendedName>
        <fullName evidence="4">Lipoprotein</fullName>
    </recommendedName>
</protein>
<gene>
    <name evidence="2" type="ordered locus">MHLP_00715</name>
</gene>
<keyword evidence="1" id="KW-1133">Transmembrane helix</keyword>
<dbReference type="EMBL" id="CP003731">
    <property type="protein sequence ID" value="AFO51723.1"/>
    <property type="molecule type" value="Genomic_DNA"/>
</dbReference>